<accession>A0AC60PWN6</accession>
<dbReference type="Proteomes" id="UP000805193">
    <property type="component" value="Unassembled WGS sequence"/>
</dbReference>
<evidence type="ECO:0000313" key="2">
    <source>
        <dbReference type="Proteomes" id="UP000805193"/>
    </source>
</evidence>
<organism evidence="1 2">
    <name type="scientific">Ixodes persulcatus</name>
    <name type="common">Taiga tick</name>
    <dbReference type="NCBI Taxonomy" id="34615"/>
    <lineage>
        <taxon>Eukaryota</taxon>
        <taxon>Metazoa</taxon>
        <taxon>Ecdysozoa</taxon>
        <taxon>Arthropoda</taxon>
        <taxon>Chelicerata</taxon>
        <taxon>Arachnida</taxon>
        <taxon>Acari</taxon>
        <taxon>Parasitiformes</taxon>
        <taxon>Ixodida</taxon>
        <taxon>Ixodoidea</taxon>
        <taxon>Ixodidae</taxon>
        <taxon>Ixodinae</taxon>
        <taxon>Ixodes</taxon>
    </lineage>
</organism>
<sequence length="78" mass="9058">MVDVVQGVPLRMELDMGATVSMISHQQYKQLFASSSMKLTELRQQTYTDKMVRPCGVLQVHVEHNDQRQLFPLYVLVY</sequence>
<proteinExistence type="predicted"/>
<evidence type="ECO:0000313" key="1">
    <source>
        <dbReference type="EMBL" id="KAG0425204.1"/>
    </source>
</evidence>
<keyword evidence="2" id="KW-1185">Reference proteome</keyword>
<name>A0AC60PWN6_IXOPE</name>
<gene>
    <name evidence="1" type="ORF">HPB47_027607</name>
</gene>
<dbReference type="EMBL" id="JABSTQ010009876">
    <property type="protein sequence ID" value="KAG0425204.1"/>
    <property type="molecule type" value="Genomic_DNA"/>
</dbReference>
<protein>
    <submittedName>
        <fullName evidence="1">Uncharacterized protein</fullName>
    </submittedName>
</protein>
<comment type="caution">
    <text evidence="1">The sequence shown here is derived from an EMBL/GenBank/DDBJ whole genome shotgun (WGS) entry which is preliminary data.</text>
</comment>
<reference evidence="1 2" key="1">
    <citation type="journal article" date="2020" name="Cell">
        <title>Large-Scale Comparative Analyses of Tick Genomes Elucidate Their Genetic Diversity and Vector Capacities.</title>
        <authorList>
            <consortium name="Tick Genome and Microbiome Consortium (TIGMIC)"/>
            <person name="Jia N."/>
            <person name="Wang J."/>
            <person name="Shi W."/>
            <person name="Du L."/>
            <person name="Sun Y."/>
            <person name="Zhan W."/>
            <person name="Jiang J.F."/>
            <person name="Wang Q."/>
            <person name="Zhang B."/>
            <person name="Ji P."/>
            <person name="Bell-Sakyi L."/>
            <person name="Cui X.M."/>
            <person name="Yuan T.T."/>
            <person name="Jiang B.G."/>
            <person name="Yang W.F."/>
            <person name="Lam T.T."/>
            <person name="Chang Q.C."/>
            <person name="Ding S.J."/>
            <person name="Wang X.J."/>
            <person name="Zhu J.G."/>
            <person name="Ruan X.D."/>
            <person name="Zhao L."/>
            <person name="Wei J.T."/>
            <person name="Ye R.Z."/>
            <person name="Que T.C."/>
            <person name="Du C.H."/>
            <person name="Zhou Y.H."/>
            <person name="Cheng J.X."/>
            <person name="Dai P.F."/>
            <person name="Guo W.B."/>
            <person name="Han X.H."/>
            <person name="Huang E.J."/>
            <person name="Li L.F."/>
            <person name="Wei W."/>
            <person name="Gao Y.C."/>
            <person name="Liu J.Z."/>
            <person name="Shao H.Z."/>
            <person name="Wang X."/>
            <person name="Wang C.C."/>
            <person name="Yang T.C."/>
            <person name="Huo Q.B."/>
            <person name="Li W."/>
            <person name="Chen H.Y."/>
            <person name="Chen S.E."/>
            <person name="Zhou L.G."/>
            <person name="Ni X.B."/>
            <person name="Tian J.H."/>
            <person name="Sheng Y."/>
            <person name="Liu T."/>
            <person name="Pan Y.S."/>
            <person name="Xia L.Y."/>
            <person name="Li J."/>
            <person name="Zhao F."/>
            <person name="Cao W.C."/>
        </authorList>
    </citation>
    <scope>NUCLEOTIDE SEQUENCE [LARGE SCALE GENOMIC DNA]</scope>
    <source>
        <strain evidence="1">Iper-2018</strain>
    </source>
</reference>